<dbReference type="InterPro" id="IPR013783">
    <property type="entry name" value="Ig-like_fold"/>
</dbReference>
<evidence type="ECO:0000256" key="6">
    <source>
        <dbReference type="ARBA" id="ARBA00022843"/>
    </source>
</evidence>
<feature type="repeat" description="Filamin" evidence="9">
    <location>
        <begin position="1752"/>
        <end position="1833"/>
    </location>
</feature>
<keyword evidence="8" id="KW-0206">Cytoskeleton</keyword>
<dbReference type="Gene3D" id="2.60.40.10">
    <property type="entry name" value="Immunoglobulins"/>
    <property type="match status" value="21"/>
</dbReference>
<feature type="repeat" description="Filamin" evidence="9">
    <location>
        <begin position="1950"/>
        <end position="1993"/>
    </location>
</feature>
<dbReference type="FunFam" id="2.60.40.10:FF:000096">
    <property type="entry name" value="filamin-C isoform X2"/>
    <property type="match status" value="1"/>
</dbReference>
<dbReference type="FunFam" id="2.60.40.10:FF:000154">
    <property type="entry name" value="filamin-B isoform X1"/>
    <property type="match status" value="1"/>
</dbReference>
<dbReference type="InterPro" id="IPR001589">
    <property type="entry name" value="Actinin_actin-bd_CS"/>
</dbReference>
<dbReference type="FunFam" id="2.60.40.10:FF:000105">
    <property type="entry name" value="filamin-C isoform X1"/>
    <property type="match status" value="1"/>
</dbReference>
<dbReference type="FunFam" id="2.60.40.10:FF:000157">
    <property type="entry name" value="filamin-C isoform X1"/>
    <property type="match status" value="1"/>
</dbReference>
<keyword evidence="13" id="KW-1185">Reference proteome</keyword>
<dbReference type="FunFam" id="2.60.40.10:FF:000092">
    <property type="entry name" value="Filamin-B isoform B"/>
    <property type="match status" value="1"/>
</dbReference>
<feature type="repeat" description="Filamin" evidence="9">
    <location>
        <begin position="448"/>
        <end position="543"/>
    </location>
</feature>
<dbReference type="InterPro" id="IPR014756">
    <property type="entry name" value="Ig_E-set"/>
</dbReference>
<feature type="repeat" description="Filamin" evidence="9">
    <location>
        <begin position="939"/>
        <end position="1034"/>
    </location>
</feature>
<feature type="repeat" description="Filamin" evidence="9">
    <location>
        <begin position="1833"/>
        <end position="1925"/>
    </location>
</feature>
<dbReference type="SUPFAM" id="SSF47576">
    <property type="entry name" value="Calponin-homology domain, CH-domain"/>
    <property type="match status" value="1"/>
</dbReference>
<dbReference type="InterPro" id="IPR036872">
    <property type="entry name" value="CH_dom_sf"/>
</dbReference>
<dbReference type="SMART" id="SM00033">
    <property type="entry name" value="CH"/>
    <property type="match status" value="2"/>
</dbReference>
<dbReference type="FunFam" id="2.60.40.10:FF:000122">
    <property type="entry name" value="filamin-C isoform X2"/>
    <property type="match status" value="1"/>
</dbReference>
<feature type="repeat" description="Filamin" evidence="9">
    <location>
        <begin position="2220"/>
        <end position="2314"/>
    </location>
</feature>
<dbReference type="PANTHER" id="PTHR38537">
    <property type="entry name" value="JITTERBUG, ISOFORM N"/>
    <property type="match status" value="1"/>
</dbReference>
<feature type="repeat" description="Filamin" evidence="9">
    <location>
        <begin position="737"/>
        <end position="839"/>
    </location>
</feature>
<comment type="subcellular location">
    <subcellularLocation>
        <location evidence="1">Cytoplasm</location>
        <location evidence="1">Cytoskeleton</location>
    </subcellularLocation>
</comment>
<evidence type="ECO:0000256" key="2">
    <source>
        <dbReference type="ARBA" id="ARBA00009238"/>
    </source>
</evidence>
<dbReference type="GO" id="GO:0005856">
    <property type="term" value="C:cytoskeleton"/>
    <property type="evidence" value="ECO:0007669"/>
    <property type="project" value="UniProtKB-SubCell"/>
</dbReference>
<dbReference type="Pfam" id="PF00630">
    <property type="entry name" value="Filamin"/>
    <property type="match status" value="21"/>
</dbReference>
<dbReference type="PROSITE" id="PS50194">
    <property type="entry name" value="FILAMIN_REPEAT"/>
    <property type="match status" value="21"/>
</dbReference>
<dbReference type="Proteomes" id="UP000558488">
    <property type="component" value="Unassembled WGS sequence"/>
</dbReference>
<feature type="repeat" description="Filamin" evidence="9">
    <location>
        <begin position="1622"/>
        <end position="1713"/>
    </location>
</feature>
<dbReference type="PROSITE" id="PS00019">
    <property type="entry name" value="ACTININ_1"/>
    <property type="match status" value="1"/>
</dbReference>
<dbReference type="FunFam" id="2.60.40.10:FF:000102">
    <property type="entry name" value="filamin-B isoform X2"/>
    <property type="match status" value="1"/>
</dbReference>
<protein>
    <submittedName>
        <fullName evidence="12">Filamin A</fullName>
    </submittedName>
</protein>
<evidence type="ECO:0000256" key="1">
    <source>
        <dbReference type="ARBA" id="ARBA00004245"/>
    </source>
</evidence>
<evidence type="ECO:0000313" key="13">
    <source>
        <dbReference type="Proteomes" id="UP000558488"/>
    </source>
</evidence>
<dbReference type="FunFam" id="2.60.40.10:FF:000126">
    <property type="entry name" value="filamin-C isoform X1"/>
    <property type="match status" value="1"/>
</dbReference>
<accession>A0A7J7S4Y0</accession>
<dbReference type="CDD" id="cd21312">
    <property type="entry name" value="CH_FLNA_rpt2"/>
    <property type="match status" value="1"/>
</dbReference>
<dbReference type="GO" id="GO:0051015">
    <property type="term" value="F:actin filament binding"/>
    <property type="evidence" value="ECO:0007669"/>
    <property type="project" value="InterPro"/>
</dbReference>
<feature type="repeat" description="Filamin" evidence="9">
    <location>
        <begin position="1223"/>
        <end position="1322"/>
    </location>
</feature>
<evidence type="ECO:0000256" key="10">
    <source>
        <dbReference type="SAM" id="MobiDB-lite"/>
    </source>
</evidence>
<feature type="repeat" description="Filamin" evidence="9">
    <location>
        <begin position="349"/>
        <end position="447"/>
    </location>
</feature>
<evidence type="ECO:0000256" key="4">
    <source>
        <dbReference type="ARBA" id="ARBA00022553"/>
    </source>
</evidence>
<feature type="repeat" description="Filamin" evidence="9">
    <location>
        <begin position="1128"/>
        <end position="1222"/>
    </location>
</feature>
<dbReference type="FunFam" id="2.60.40.10:FF:000042">
    <property type="entry name" value="Filamin-B isoform B"/>
    <property type="match status" value="2"/>
</dbReference>
<evidence type="ECO:0000259" key="11">
    <source>
        <dbReference type="PROSITE" id="PS50021"/>
    </source>
</evidence>
<feature type="region of interest" description="Disordered" evidence="10">
    <location>
        <begin position="841"/>
        <end position="862"/>
    </location>
</feature>
<feature type="domain" description="Calponin-homology (CH)" evidence="11">
    <location>
        <begin position="139"/>
        <end position="242"/>
    </location>
</feature>
<proteinExistence type="inferred from homology"/>
<dbReference type="FunFam" id="2.60.40.10:FF:000168">
    <property type="entry name" value="filamin-C isoform X2"/>
    <property type="match status" value="1"/>
</dbReference>
<dbReference type="InterPro" id="IPR001715">
    <property type="entry name" value="CH_dom"/>
</dbReference>
<keyword evidence="7" id="KW-0009">Actin-binding</keyword>
<keyword evidence="6" id="KW-0832">Ubl conjugation</keyword>
<dbReference type="InterPro" id="IPR001298">
    <property type="entry name" value="Filamin/ABP280_rpt"/>
</dbReference>
<feature type="repeat" description="Filamin" evidence="9">
    <location>
        <begin position="1995"/>
        <end position="2088"/>
    </location>
</feature>
<evidence type="ECO:0000256" key="5">
    <source>
        <dbReference type="ARBA" id="ARBA00022737"/>
    </source>
</evidence>
<keyword evidence="3" id="KW-0963">Cytoplasm</keyword>
<feature type="compositionally biased region" description="Basic and acidic residues" evidence="10">
    <location>
        <begin position="841"/>
        <end position="850"/>
    </location>
</feature>
<dbReference type="CDD" id="cd21308">
    <property type="entry name" value="CH_FLNA_rpt1"/>
    <property type="match status" value="1"/>
</dbReference>
<dbReference type="GO" id="GO:0030036">
    <property type="term" value="P:actin cytoskeleton organization"/>
    <property type="evidence" value="ECO:0007669"/>
    <property type="project" value="InterPro"/>
</dbReference>
<dbReference type="SMART" id="SM00557">
    <property type="entry name" value="IG_FLMN"/>
    <property type="match status" value="21"/>
</dbReference>
<dbReference type="FunFam" id="2.60.40.10:FF:000007">
    <property type="entry name" value="Filamin-B isoform C"/>
    <property type="match status" value="2"/>
</dbReference>
<dbReference type="SUPFAM" id="SSF81296">
    <property type="entry name" value="E set domains"/>
    <property type="match status" value="21"/>
</dbReference>
<feature type="repeat" description="Filamin" evidence="9">
    <location>
        <begin position="1416"/>
        <end position="1512"/>
    </location>
</feature>
<dbReference type="Pfam" id="PF00307">
    <property type="entry name" value="CH"/>
    <property type="match status" value="2"/>
</dbReference>
<evidence type="ECO:0000256" key="9">
    <source>
        <dbReference type="PROSITE-ProRule" id="PRU00087"/>
    </source>
</evidence>
<dbReference type="PROSITE" id="PS50021">
    <property type="entry name" value="CH"/>
    <property type="match status" value="2"/>
</dbReference>
<keyword evidence="4" id="KW-0597">Phosphoprotein</keyword>
<feature type="region of interest" description="Disordered" evidence="10">
    <location>
        <begin position="244"/>
        <end position="267"/>
    </location>
</feature>
<name>A0A7J7S4Y0_PIPKU</name>
<feature type="repeat" description="Filamin" evidence="9">
    <location>
        <begin position="544"/>
        <end position="636"/>
    </location>
</feature>
<feature type="repeat" description="Filamin" evidence="9">
    <location>
        <begin position="249"/>
        <end position="347"/>
    </location>
</feature>
<dbReference type="FunFam" id="2.60.40.10:FF:000001">
    <property type="entry name" value="Filamin-C isoform b"/>
    <property type="match status" value="5"/>
</dbReference>
<evidence type="ECO:0000256" key="7">
    <source>
        <dbReference type="ARBA" id="ARBA00023203"/>
    </source>
</evidence>
<feature type="repeat" description="Filamin" evidence="9">
    <location>
        <begin position="1323"/>
        <end position="1415"/>
    </location>
</feature>
<evidence type="ECO:0000313" key="12">
    <source>
        <dbReference type="EMBL" id="KAF6283364.1"/>
    </source>
</evidence>
<evidence type="ECO:0000256" key="8">
    <source>
        <dbReference type="ARBA" id="ARBA00023212"/>
    </source>
</evidence>
<comment type="similarity">
    <text evidence="2">Belongs to the filamin family.</text>
</comment>
<comment type="caution">
    <text evidence="12">The sequence shown here is derived from an EMBL/GenBank/DDBJ whole genome shotgun (WGS) entry which is preliminary data.</text>
</comment>
<dbReference type="PROSITE" id="PS00020">
    <property type="entry name" value="ACTININ_2"/>
    <property type="match status" value="1"/>
</dbReference>
<feature type="repeat" description="Filamin" evidence="9">
    <location>
        <begin position="640"/>
        <end position="736"/>
    </location>
</feature>
<dbReference type="PANTHER" id="PTHR38537:SF5">
    <property type="entry name" value="FILAMIN-A"/>
    <property type="match status" value="1"/>
</dbReference>
<feature type="repeat" description="Filamin" evidence="9">
    <location>
        <begin position="840"/>
        <end position="938"/>
    </location>
</feature>
<keyword evidence="5" id="KW-0677">Repeat</keyword>
<organism evidence="12 13">
    <name type="scientific">Pipistrellus kuhlii</name>
    <name type="common">Kuhl's pipistrelle</name>
    <dbReference type="NCBI Taxonomy" id="59472"/>
    <lineage>
        <taxon>Eukaryota</taxon>
        <taxon>Metazoa</taxon>
        <taxon>Chordata</taxon>
        <taxon>Craniata</taxon>
        <taxon>Vertebrata</taxon>
        <taxon>Euteleostomi</taxon>
        <taxon>Mammalia</taxon>
        <taxon>Eutheria</taxon>
        <taxon>Laurasiatheria</taxon>
        <taxon>Chiroptera</taxon>
        <taxon>Yangochiroptera</taxon>
        <taxon>Vespertilionidae</taxon>
        <taxon>Pipistrellus</taxon>
    </lineage>
</organism>
<gene>
    <name evidence="12" type="ORF">mPipKuh1_005123</name>
</gene>
<dbReference type="FunFam" id="2.60.40.10:FF:000118">
    <property type="entry name" value="filamin-C isoform X2"/>
    <property type="match status" value="1"/>
</dbReference>
<dbReference type="FunFam" id="1.10.418.10:FF:000008">
    <property type="entry name" value="Filamin-B isoform C"/>
    <property type="match status" value="1"/>
</dbReference>
<dbReference type="InterPro" id="IPR044801">
    <property type="entry name" value="Filamin"/>
</dbReference>
<dbReference type="EMBL" id="JACAGB010000051">
    <property type="protein sequence ID" value="KAF6283364.1"/>
    <property type="molecule type" value="Genomic_DNA"/>
</dbReference>
<sequence>MPATEKDLAEDAPWKKIQQNTFTRWCNEHLKCVSKRIANLQTDLSDGLRLIALLEVLSQKKMHRKHNQRPTFRQMQLENVSVALEFLDRENIKLVSIDSKAIVDGNLKLILGLIWTLILHYSISMPMWDEEEDEEAKKQTPKQRLLGWIQNKLPQLPITNFSRDWQSGRALGALVDSCAPGLCPDWDSWDASKPVNNAREAMQQADDWLGIPQVITPEEIVDPNVDEHSVMTYLSQFPKAKLKPGAPLRPKLNPKKARAYGPGIEPTGNMVKKRAEFTVETRSAGQGEVLVYVEDPAGHQEEAKVTANNDKNRTFSVWYVPEVTGTHKVTVLFAGQHIAKSPFEVYVDKSQGDASKVTAQGPGLEPSGNIANKTTYFEIFTAGAGSGDVEVTIQDPTGQKGTVETQLEARGDSTYRCSYQPTMEGTHTVHVTFAGMPIPRSPYTVTIGQACNPSACRAVGRGLQPKGVRVKETADFKVYTKGAGSGELKVIVKGPKGEERVKQKDLGDGVYGFEYYPTVPGTYTVTITWGGQNIGRSPFEVKVGTECGNQKVRAWGPGLEGGVVGKSADFVVEAIGDDVGTLGFSVEGPSQAKIECDDKGDGSCDVRYWPQEAGEYAVHVLCNSEDIRLSPFMADIREAPQDFHPDRVKARGPGLEKTGVAVNKPAEFTVDAKLGGKAPLRVQVQDNEGCPVEASVKDNGNGTYSCSYVPRKPVKHTAMVSWGGVSIPNSPFRVNVGAGSHPNKVKVYGPGVAKTGLKAHEPTYFTVDCTEAGQGDVSIGIKCAPGVVGPAEADIDFDIIRNDNDTFTVKYTPRGAGSYTIMVLFADQATPTSPIRVKVEPSHDASKVKAEGPGLSRTGVELGKPTHFTVNAKAAGKGKLDVQFSGTAKGEAVRDVDIIDHHDNTYTVKYTPIQQGPVGVNVTYGGDPIPKSPFSVGVSPSLDLSKIKVSGLGEKVDVGKDQEFTVKSKGAGGQGKVASKIVGPSGASVPCKVEPGLGADNSVVRFVPREEGSYEVEVTYDGVPVPGSPFPLEAVPPTKPSKVKAFGPGLQGGSAGSPARFTIDTKGAGTGGLGLTVEGPCEAQLECLDNGDGTCSVSYVPTEPGDYNINILFADTHIPGSPFKAHVVPCFDASKVKCSGPGLERATAGEAGQFHVDCSSAGSAELTIEIRSEAGLPAEVHIQDHGDGTHTITYIPLCPGSYTVTIKYGGQPVPNFPSKLQVEPAVDTSGVQCYGPGVDGQGVFREATTEFSVDARALTKTGGPHVKARVANPSGNLTETYVQDCGDGTYKVEYTPYEEGLHSVDVTYDGSPVPSSPFQVPVTEGCDPSRVRVHGPGIQSGTTNKPNKFTVETRGAGTGGLGLAVEGPSEAKMSCMDNKDGSCSVEYIPYEAGTYSLNVTYGGHQVPGSPFKVPVHDVTDATKVKCSGPGLSPGMVRANLPQSFQVDTSKAGVAPLQVKVQGPKGLVEPVDVVDNADGTQTVNYVPSREGPYSISVMYGEEEVPRSPFKVKVLPTHDASKVKASGPGLNTTGVPASLPVEFTIDAKDAGEGLLAVQITDPEGKPKKTHIQDNHDGTYTVAYVPDVTGRYTILIKYGGDEIPFSPYRVRAVPTGDASKCTVTVSIGGHGLGAGIGPTIQIGEETVITVDTKAAGKGKVTCTVCTPDGSEVDVDVVENEDGTFDIFYTAPQPGKYVICVRFGGEHVPNSPFQVTALAGDQPTVQSPLRPQQLAPPYTYAPGAQQTWAQERPMVGVNGLDVTSLRPFDLVIPFTIKKGEITGEVRMPSGKVAQPSITDNKDGTVTVRYAPSEAGLHEMDIRYDNMHIPGSPLQFYVDYVNCGHVTAYGPGLTHGVVNKPAVFTVNTKDAGEGGLSLAIEGPSKAEISCTDNQDGTCSVSYLPVLPGDYSILVKYNDQHIPGSPFTARVTGDDSMRMSHLKVGSAADIPINIAEISFEDRKDGSCGVAYVVQEPGDYEVSVKFNEEHIPDSPFVVPVASPSGDARRLTVSSLQESGLKVNQPASFAVSLNGAKGAIDAKVHSPSGALEECYVTEIDQDKYAVRFIPRENGVYLIDVKFNGTHIPGSPFKIRVGEPGHGGDPGLVSAYGAGLEGGVTGSPAEFIVNTSNAGAGALSVTIDGPSKVKMDCQECPEGYRVTYTPMVPGSYLISIKYGGPYHIGGSPFKAKVTGPRLVSNHSLHETSSVFVDSLTKTASVPQHGAPGPGPTDASKVLAKGLGLSKAYVGQKSSFTVDCSKAGNNMLLVGVHGPRTPCEEILVKHVGSRLYSVSYLLKDKGEYTLVVKWGDEHIPGSPYRVLVP</sequence>
<feature type="repeat" description="Filamin" evidence="9">
    <location>
        <begin position="2092"/>
        <end position="2184"/>
    </location>
</feature>
<dbReference type="FunFam" id="1.10.418.10:FF:000006">
    <property type="entry name" value="Filamin-B isoform A"/>
    <property type="match status" value="1"/>
</dbReference>
<feature type="domain" description="Calponin-homology (CH)" evidence="11">
    <location>
        <begin position="16"/>
        <end position="122"/>
    </location>
</feature>
<evidence type="ECO:0000256" key="3">
    <source>
        <dbReference type="ARBA" id="ARBA00022490"/>
    </source>
</evidence>
<dbReference type="InterPro" id="IPR017868">
    <property type="entry name" value="Filamin/ABP280_repeat-like"/>
</dbReference>
<dbReference type="FunFam" id="2.60.40.10:FF:000115">
    <property type="entry name" value="filamin-C isoform X1"/>
    <property type="match status" value="1"/>
</dbReference>
<reference evidence="12 13" key="1">
    <citation type="journal article" date="2020" name="Nature">
        <title>Six reference-quality genomes reveal evolution of bat adaptations.</title>
        <authorList>
            <person name="Jebb D."/>
            <person name="Huang Z."/>
            <person name="Pippel M."/>
            <person name="Hughes G.M."/>
            <person name="Lavrichenko K."/>
            <person name="Devanna P."/>
            <person name="Winkler S."/>
            <person name="Jermiin L.S."/>
            <person name="Skirmuntt E.C."/>
            <person name="Katzourakis A."/>
            <person name="Burkitt-Gray L."/>
            <person name="Ray D.A."/>
            <person name="Sullivan K.A.M."/>
            <person name="Roscito J.G."/>
            <person name="Kirilenko B.M."/>
            <person name="Davalos L.M."/>
            <person name="Corthals A.P."/>
            <person name="Power M.L."/>
            <person name="Jones G."/>
            <person name="Ransome R.D."/>
            <person name="Dechmann D.K.N."/>
            <person name="Locatelli A.G."/>
            <person name="Puechmaille S.J."/>
            <person name="Fedrigo O."/>
            <person name="Jarvis E.D."/>
            <person name="Hiller M."/>
            <person name="Vernes S.C."/>
            <person name="Myers E.W."/>
            <person name="Teeling E.C."/>
        </authorList>
    </citation>
    <scope>NUCLEOTIDE SEQUENCE [LARGE SCALE GENOMIC DNA]</scope>
    <source>
        <strain evidence="12">MPipKuh1</strain>
        <tissue evidence="12">Flight muscle</tissue>
    </source>
</reference>
<feature type="repeat" description="Filamin" evidence="9">
    <location>
        <begin position="1035"/>
        <end position="1127"/>
    </location>
</feature>
<feature type="repeat" description="Filamin" evidence="9">
    <location>
        <begin position="1513"/>
        <end position="1609"/>
    </location>
</feature>
<dbReference type="Gene3D" id="1.10.418.10">
    <property type="entry name" value="Calponin-like domain"/>
    <property type="match status" value="2"/>
</dbReference>